<organism evidence="1 2">
    <name type="scientific">Spiroplasma ixodetis</name>
    <dbReference type="NCBI Taxonomy" id="2141"/>
    <lineage>
        <taxon>Bacteria</taxon>
        <taxon>Bacillati</taxon>
        <taxon>Mycoplasmatota</taxon>
        <taxon>Mollicutes</taxon>
        <taxon>Entomoplasmatales</taxon>
        <taxon>Spiroplasmataceae</taxon>
        <taxon>Spiroplasma</taxon>
    </lineage>
</organism>
<evidence type="ECO:0008006" key="3">
    <source>
        <dbReference type="Google" id="ProtNLM"/>
    </source>
</evidence>
<dbReference type="EMBL" id="AP026933">
    <property type="protein sequence ID" value="BDT03045.1"/>
    <property type="molecule type" value="Genomic_DNA"/>
</dbReference>
<proteinExistence type="predicted"/>
<gene>
    <name evidence="1" type="ORF">SHM_06910</name>
</gene>
<keyword evidence="2" id="KW-1185">Reference proteome</keyword>
<evidence type="ECO:0000313" key="1">
    <source>
        <dbReference type="EMBL" id="BDT03045.1"/>
    </source>
</evidence>
<dbReference type="Proteomes" id="UP001163387">
    <property type="component" value="Chromosome"/>
</dbReference>
<protein>
    <recommendedName>
        <fullName evidence="3">Mga helix-turn-helix domain-containing protein</fullName>
    </recommendedName>
</protein>
<evidence type="ECO:0000313" key="2">
    <source>
        <dbReference type="Proteomes" id="UP001163387"/>
    </source>
</evidence>
<name>A0ABN6SVX0_9MOLU</name>
<accession>A0ABN6SVX0</accession>
<reference evidence="1 2" key="1">
    <citation type="journal article" date="2022" name="Front. Microbiol.">
        <title>Male-killing mechanisms vary between Spiroplasma species.</title>
        <authorList>
            <person name="Arai H."/>
            <person name="Inoue M."/>
            <person name="Kageyama D."/>
        </authorList>
    </citation>
    <scope>NUCLEOTIDE SEQUENCE [LARGE SCALE GENOMIC DNA]</scope>
    <source>
        <strain evidence="2">sHm</strain>
    </source>
</reference>
<sequence>MWRIIEILKYFQYSCSVNIAFLMEKFNVTFRTLQRNITFINTMLIKISNCNISRKQDYFVINGDNEIVAINTLLTQFIHISNEYPFVRMSNLFLICVWQKKYLSSEWLINISNTNKYNLKKDIIYLNNFFFEQNLRLKLKFEHNKGFQLDGYEWHLRFITAIIIKLISKDKKNLLTNDKVLTYIYKKIEIIMINIGYKKYYDDQLIWFLTIHVRKIKLNFFLEKDEQIEFNLNLSIKREVEHFRLIIAKEFAIEFDKFETNYFNFICLLNIKVDSQLFPNITSEISNITQKTFIKKYNLNLEFLDIDECSIIKNHIYEKILLINQLLPIPNYEFPIILLYIKNPLIFQNKFKIHFIFILFTNKNNTQNYNWINLWISLFKKMINTNIKSISHIYKIIQSIMTI</sequence>